<name>M2U061_COCH5</name>
<dbReference type="EMBL" id="KB445575">
    <property type="protein sequence ID" value="EMD91919.1"/>
    <property type="molecule type" value="Genomic_DNA"/>
</dbReference>
<evidence type="ECO:0000313" key="2">
    <source>
        <dbReference type="Proteomes" id="UP000016936"/>
    </source>
</evidence>
<dbReference type="AlphaFoldDB" id="M2U061"/>
<protein>
    <submittedName>
        <fullName evidence="1">Uncharacterized protein</fullName>
    </submittedName>
</protein>
<sequence>MEKLLEQIWTKELEQIRHCDTRQHEEEWGAERKNRKRLHQARGFQFNLDVEIEKLKRMTIIREALHILLSQTPSADAYLDLGEYSKPGERLVLLDHEIGSTVSILHYMDGHMARPSLFAYEPPVMATAG</sequence>
<reference evidence="1 2" key="1">
    <citation type="journal article" date="2012" name="PLoS Pathog.">
        <title>Diverse lifestyles and strategies of plant pathogenesis encoded in the genomes of eighteen Dothideomycetes fungi.</title>
        <authorList>
            <person name="Ohm R.A."/>
            <person name="Feau N."/>
            <person name="Henrissat B."/>
            <person name="Schoch C.L."/>
            <person name="Horwitz B.A."/>
            <person name="Barry K.W."/>
            <person name="Condon B.J."/>
            <person name="Copeland A.C."/>
            <person name="Dhillon B."/>
            <person name="Glaser F."/>
            <person name="Hesse C.N."/>
            <person name="Kosti I."/>
            <person name="LaButti K."/>
            <person name="Lindquist E.A."/>
            <person name="Lucas S."/>
            <person name="Salamov A.A."/>
            <person name="Bradshaw R.E."/>
            <person name="Ciuffetti L."/>
            <person name="Hamelin R.C."/>
            <person name="Kema G.H.J."/>
            <person name="Lawrence C."/>
            <person name="Scott J.A."/>
            <person name="Spatafora J.W."/>
            <person name="Turgeon B.G."/>
            <person name="de Wit P.J.G.M."/>
            <person name="Zhong S."/>
            <person name="Goodwin S.B."/>
            <person name="Grigoriev I.V."/>
        </authorList>
    </citation>
    <scope>NUCLEOTIDE SEQUENCE [LARGE SCALE GENOMIC DNA]</scope>
    <source>
        <strain evidence="2">C5 / ATCC 48332 / race O</strain>
    </source>
</reference>
<evidence type="ECO:0000313" key="1">
    <source>
        <dbReference type="EMBL" id="EMD91919.1"/>
    </source>
</evidence>
<organism evidence="1 2">
    <name type="scientific">Cochliobolus heterostrophus (strain C5 / ATCC 48332 / race O)</name>
    <name type="common">Southern corn leaf blight fungus</name>
    <name type="synonym">Bipolaris maydis</name>
    <dbReference type="NCBI Taxonomy" id="701091"/>
    <lineage>
        <taxon>Eukaryota</taxon>
        <taxon>Fungi</taxon>
        <taxon>Dikarya</taxon>
        <taxon>Ascomycota</taxon>
        <taxon>Pezizomycotina</taxon>
        <taxon>Dothideomycetes</taxon>
        <taxon>Pleosporomycetidae</taxon>
        <taxon>Pleosporales</taxon>
        <taxon>Pleosporineae</taxon>
        <taxon>Pleosporaceae</taxon>
        <taxon>Bipolaris</taxon>
    </lineage>
</organism>
<gene>
    <name evidence="1" type="ORF">COCHEDRAFT_1213018</name>
</gene>
<keyword evidence="2" id="KW-1185">Reference proteome</keyword>
<accession>M2U061</accession>
<proteinExistence type="predicted"/>
<dbReference type="Proteomes" id="UP000016936">
    <property type="component" value="Unassembled WGS sequence"/>
</dbReference>
<reference evidence="2" key="2">
    <citation type="journal article" date="2013" name="PLoS Genet.">
        <title>Comparative genome structure, secondary metabolite, and effector coding capacity across Cochliobolus pathogens.</title>
        <authorList>
            <person name="Condon B.J."/>
            <person name="Leng Y."/>
            <person name="Wu D."/>
            <person name="Bushley K.E."/>
            <person name="Ohm R.A."/>
            <person name="Otillar R."/>
            <person name="Martin J."/>
            <person name="Schackwitz W."/>
            <person name="Grimwood J."/>
            <person name="MohdZainudin N."/>
            <person name="Xue C."/>
            <person name="Wang R."/>
            <person name="Manning V.A."/>
            <person name="Dhillon B."/>
            <person name="Tu Z.J."/>
            <person name="Steffenson B.J."/>
            <person name="Salamov A."/>
            <person name="Sun H."/>
            <person name="Lowry S."/>
            <person name="LaButti K."/>
            <person name="Han J."/>
            <person name="Copeland A."/>
            <person name="Lindquist E."/>
            <person name="Barry K."/>
            <person name="Schmutz J."/>
            <person name="Baker S.E."/>
            <person name="Ciuffetti L.M."/>
            <person name="Grigoriev I.V."/>
            <person name="Zhong S."/>
            <person name="Turgeon B.G."/>
        </authorList>
    </citation>
    <scope>NUCLEOTIDE SEQUENCE [LARGE SCALE GENOMIC DNA]</scope>
    <source>
        <strain evidence="2">C5 / ATCC 48332 / race O</strain>
    </source>
</reference>
<dbReference type="HOGENOM" id="CLU_1948617_0_0_1"/>